<dbReference type="AlphaFoldDB" id="A0AAD3H2B9"/>
<proteinExistence type="predicted"/>
<evidence type="ECO:0000313" key="2">
    <source>
        <dbReference type="EMBL" id="GFH48017.1"/>
    </source>
</evidence>
<gene>
    <name evidence="2" type="ORF">CTEN210_04493</name>
</gene>
<dbReference type="SUPFAM" id="SSF56988">
    <property type="entry name" value="Anthrax protective antigen"/>
    <property type="match status" value="1"/>
</dbReference>
<accession>A0AAD3H2B9</accession>
<feature type="domain" description="PA14" evidence="1">
    <location>
        <begin position="500"/>
        <end position="609"/>
    </location>
</feature>
<protein>
    <recommendedName>
        <fullName evidence="1">PA14 domain-containing protein</fullName>
    </recommendedName>
</protein>
<name>A0AAD3H2B9_9STRA</name>
<reference evidence="2 3" key="1">
    <citation type="journal article" date="2021" name="Sci. Rep.">
        <title>The genome of the diatom Chaetoceros tenuissimus carries an ancient integrated fragment of an extant virus.</title>
        <authorList>
            <person name="Hongo Y."/>
            <person name="Kimura K."/>
            <person name="Takaki Y."/>
            <person name="Yoshida Y."/>
            <person name="Baba S."/>
            <person name="Kobayashi G."/>
            <person name="Nagasaki K."/>
            <person name="Hano T."/>
            <person name="Tomaru Y."/>
        </authorList>
    </citation>
    <scope>NUCLEOTIDE SEQUENCE [LARGE SCALE GENOMIC DNA]</scope>
    <source>
        <strain evidence="2 3">NIES-3715</strain>
    </source>
</reference>
<dbReference type="Proteomes" id="UP001054902">
    <property type="component" value="Unassembled WGS sequence"/>
</dbReference>
<keyword evidence="3" id="KW-1185">Reference proteome</keyword>
<comment type="caution">
    <text evidence="2">The sequence shown here is derived from an EMBL/GenBank/DDBJ whole genome shotgun (WGS) entry which is preliminary data.</text>
</comment>
<dbReference type="InterPro" id="IPR011658">
    <property type="entry name" value="PA14_dom"/>
</dbReference>
<evidence type="ECO:0000313" key="3">
    <source>
        <dbReference type="Proteomes" id="UP001054902"/>
    </source>
</evidence>
<evidence type="ECO:0000259" key="1">
    <source>
        <dbReference type="Pfam" id="PF07691"/>
    </source>
</evidence>
<dbReference type="Pfam" id="PF07691">
    <property type="entry name" value="PA14"/>
    <property type="match status" value="1"/>
</dbReference>
<organism evidence="2 3">
    <name type="scientific">Chaetoceros tenuissimus</name>
    <dbReference type="NCBI Taxonomy" id="426638"/>
    <lineage>
        <taxon>Eukaryota</taxon>
        <taxon>Sar</taxon>
        <taxon>Stramenopiles</taxon>
        <taxon>Ochrophyta</taxon>
        <taxon>Bacillariophyta</taxon>
        <taxon>Coscinodiscophyceae</taxon>
        <taxon>Chaetocerotophycidae</taxon>
        <taxon>Chaetocerotales</taxon>
        <taxon>Chaetocerotaceae</taxon>
        <taxon>Chaetoceros</taxon>
    </lineage>
</organism>
<sequence length="722" mass="84862">MMIKQRMKSAGKSLFQKLKAKKKLAVLTLALAALLVANDESYSRRLGNYMSLNLGNGKCEWRAALQWYDEGFPTDQSFKKTIIAGYPSGDKRLAFTQLEGLTGLSARDEWDFKFLGVTNQPFIKANYPHHEGIWGWGDLGDQVVLVVSDIQKVMVEYHDILWDIGYAQTFEEAYERIENLYKEEEAGVVHKNPPVEDFLVWRDLRVFDEIHWYSWFIDFYMENGLMRDIFNHEKTVRAQWMLATMPNYFTKHETRFGRFVEEGQVVEDDFAPMCQTLAETCYPVLVIDPEKLVEPGYGPIEARKMAELVNGTEGFEEWMIEEEAWECIWDELVTERKGIKTFLDRVTLEYESYTFSFELRNEMHNELERLIAKYEVQSDQVAQDLVAILRKHRDRLDVTEPMPSIDYERLLSYHLEFPPFFPHQKEFISNDDFYVKSHEKYLNIDAQNVESIIDRRRAWFEEEMRKKRERVIQIKYFDAPAWATLPEGHEALRNMVPYKTDTTYSINYDDGTGEFATSERTDDVAASFEGRVWVDNVIEYLCIESDDGAKVYIDGVLAIDNDGLHARQRKCVSVKSGEEGDFRSGAMLHVYVEYFERGGHAYLVMQWGTTRDNDLKFRTIPPRSWASVEDVERFRQLIRQNELLEEDLRTLKETDFMGPTTRKEYNYRKAKAEREAAAADPEKMKNANDRHLRKRAYNFKKFDQILKEKKTNQLKIARDLFE</sequence>
<dbReference type="EMBL" id="BLLK01000025">
    <property type="protein sequence ID" value="GFH48017.1"/>
    <property type="molecule type" value="Genomic_DNA"/>
</dbReference>